<dbReference type="RefSeq" id="XP_020304440.1">
    <property type="nucleotide sequence ID" value="XM_020451757.1"/>
</dbReference>
<reference evidence="1" key="1">
    <citation type="submission" date="2012-04" db="EMBL/GenBank/DDBJ databases">
        <title>The Genome Sequence of Loa loa.</title>
        <authorList>
            <consortium name="The Broad Institute Genome Sequencing Platform"/>
            <consortium name="Broad Institute Genome Sequencing Center for Infectious Disease"/>
            <person name="Nutman T.B."/>
            <person name="Fink D.L."/>
            <person name="Russ C."/>
            <person name="Young S."/>
            <person name="Zeng Q."/>
            <person name="Gargeya S."/>
            <person name="Alvarado L."/>
            <person name="Berlin A."/>
            <person name="Chapman S.B."/>
            <person name="Chen Z."/>
            <person name="Freedman E."/>
            <person name="Gellesch M."/>
            <person name="Goldberg J."/>
            <person name="Griggs A."/>
            <person name="Gujja S."/>
            <person name="Heilman E.R."/>
            <person name="Heiman D."/>
            <person name="Howarth C."/>
            <person name="Mehta T."/>
            <person name="Neiman D."/>
            <person name="Pearson M."/>
            <person name="Roberts A."/>
            <person name="Saif S."/>
            <person name="Shea T."/>
            <person name="Shenoy N."/>
            <person name="Sisk P."/>
            <person name="Stolte C."/>
            <person name="Sykes S."/>
            <person name="White J."/>
            <person name="Yandava C."/>
            <person name="Haas B."/>
            <person name="Henn M.R."/>
            <person name="Nusbaum C."/>
            <person name="Birren B."/>
        </authorList>
    </citation>
    <scope>NUCLEOTIDE SEQUENCE [LARGE SCALE GENOMIC DNA]</scope>
</reference>
<dbReference type="EMBL" id="JH713664">
    <property type="protein sequence ID" value="EJD73479.1"/>
    <property type="molecule type" value="Genomic_DNA"/>
</dbReference>
<dbReference type="InParanoid" id="A0A1S0UD12"/>
<gene>
    <name evidence="1" type="ORF">LOAG_19103</name>
</gene>
<feature type="non-terminal residue" evidence="1">
    <location>
        <position position="1"/>
    </location>
</feature>
<name>A0A1S0UD12_LOALO</name>
<dbReference type="AlphaFoldDB" id="A0A1S0UD12"/>
<proteinExistence type="predicted"/>
<dbReference type="KEGG" id="loa:LOAG_19103"/>
<evidence type="ECO:0000313" key="1">
    <source>
        <dbReference type="EMBL" id="EJD73479.1"/>
    </source>
</evidence>
<dbReference type="GeneID" id="31252199"/>
<accession>A0A1S0UD12</accession>
<organism evidence="1">
    <name type="scientific">Loa loa</name>
    <name type="common">Eye worm</name>
    <name type="synonym">Filaria loa</name>
    <dbReference type="NCBI Taxonomy" id="7209"/>
    <lineage>
        <taxon>Eukaryota</taxon>
        <taxon>Metazoa</taxon>
        <taxon>Ecdysozoa</taxon>
        <taxon>Nematoda</taxon>
        <taxon>Chromadorea</taxon>
        <taxon>Rhabditida</taxon>
        <taxon>Spirurina</taxon>
        <taxon>Spiruromorpha</taxon>
        <taxon>Filarioidea</taxon>
        <taxon>Onchocercidae</taxon>
        <taxon>Loa</taxon>
    </lineage>
</organism>
<dbReference type="CTD" id="31252199"/>
<sequence length="79" mass="9578">KKLFGTRTRLSMTIIIPYNVYHTERSTIIQLYTIQAKPIHKLDGNNIRHRKPRHKPSRKIWTWLQIRNTRKRNLSDNNT</sequence>
<protein>
    <submittedName>
        <fullName evidence="1">Uncharacterized protein</fullName>
    </submittedName>
</protein>